<feature type="region of interest" description="Disordered" evidence="1">
    <location>
        <begin position="1"/>
        <end position="94"/>
    </location>
</feature>
<protein>
    <recommendedName>
        <fullName evidence="2">CCHC-type domain-containing protein</fullName>
    </recommendedName>
</protein>
<feature type="region of interest" description="Disordered" evidence="1">
    <location>
        <begin position="172"/>
        <end position="257"/>
    </location>
</feature>
<evidence type="ECO:0000313" key="3">
    <source>
        <dbReference type="EMBL" id="PHH62351.1"/>
    </source>
</evidence>
<organism evidence="3 4">
    <name type="scientific">Ophiocordyceps australis</name>
    <dbReference type="NCBI Taxonomy" id="1399860"/>
    <lineage>
        <taxon>Eukaryota</taxon>
        <taxon>Fungi</taxon>
        <taxon>Dikarya</taxon>
        <taxon>Ascomycota</taxon>
        <taxon>Pezizomycotina</taxon>
        <taxon>Sordariomycetes</taxon>
        <taxon>Hypocreomycetidae</taxon>
        <taxon>Hypocreales</taxon>
        <taxon>Ophiocordycipitaceae</taxon>
        <taxon>Ophiocordyceps</taxon>
    </lineage>
</organism>
<feature type="domain" description="CCHC-type" evidence="2">
    <location>
        <begin position="337"/>
        <end position="353"/>
    </location>
</feature>
<gene>
    <name evidence="3" type="ORF">CDD81_7213</name>
</gene>
<dbReference type="SMART" id="SM00343">
    <property type="entry name" value="ZnF_C2HC"/>
    <property type="match status" value="4"/>
</dbReference>
<dbReference type="GO" id="GO:0003676">
    <property type="term" value="F:nucleic acid binding"/>
    <property type="evidence" value="ECO:0007669"/>
    <property type="project" value="InterPro"/>
</dbReference>
<evidence type="ECO:0000256" key="1">
    <source>
        <dbReference type="SAM" id="MobiDB-lite"/>
    </source>
</evidence>
<accession>A0A2C5Y644</accession>
<sequence>MASTDHPGQIIVIDSSDQESLPSRRKRTGSSSSASNPRHVKRPRTGSDSVKLQVSEEGEVQSSEYQSTASMGRRRKSSSESDMEGNASTGDASQAGVMMPVIPTYWTSKQGARFKIPAFAELQGDSWPNRFTNWVRVFFINNLETQYAITPNLSMTAFEYYLDKLSGIRMNKRQKSKQAARQCQKTGQLKSQLASLRKDHAQNSTQPAVEHQSAHERVSGLQVQAAESAKAATSAAASPRSEAPMTRPPAPTGSQEHAQQLKYFPSASDPSKVCILCGQESHLAAACPQSACRFCDGGHWEFCCPTKARCTSCLQLGHDAHACANDKSKPAIEESMPCAFCESRNHLDSECPEVCRSYRPEASTIKKVEQLPVSCAICASRDHYLYDCALRLTPAITVWSYTHYSQYLDPECGVPGIEATHYKNSKTRADKDALTMNRTINVLCSHQSQQQDLHTFPHGVLQLPSLGPLLLAPKRPHKVKRPYASIYSHVEQGLWILLQVIRSLVETRIAGTQVKHPDVVRMAIAGDEEGVGEAGAEVAVEVADVASKQR</sequence>
<keyword evidence="4" id="KW-1185">Reference proteome</keyword>
<dbReference type="GO" id="GO:0008270">
    <property type="term" value="F:zinc ion binding"/>
    <property type="evidence" value="ECO:0007669"/>
    <property type="project" value="InterPro"/>
</dbReference>
<dbReference type="STRING" id="1399860.A0A2C5Y644"/>
<dbReference type="InterPro" id="IPR036875">
    <property type="entry name" value="Znf_CCHC_sf"/>
</dbReference>
<dbReference type="InterPro" id="IPR001878">
    <property type="entry name" value="Znf_CCHC"/>
</dbReference>
<dbReference type="Proteomes" id="UP000226192">
    <property type="component" value="Unassembled WGS sequence"/>
</dbReference>
<evidence type="ECO:0000259" key="2">
    <source>
        <dbReference type="SMART" id="SM00343"/>
    </source>
</evidence>
<proteinExistence type="predicted"/>
<name>A0A2C5Y644_9HYPO</name>
<feature type="domain" description="CCHC-type" evidence="2">
    <location>
        <begin position="273"/>
        <end position="289"/>
    </location>
</feature>
<feature type="compositionally biased region" description="Polar residues" evidence="1">
    <location>
        <begin position="179"/>
        <end position="194"/>
    </location>
</feature>
<dbReference type="Gene3D" id="4.10.60.10">
    <property type="entry name" value="Zinc finger, CCHC-type"/>
    <property type="match status" value="1"/>
</dbReference>
<dbReference type="OrthoDB" id="7608935at2759"/>
<reference evidence="3 4" key="1">
    <citation type="submission" date="2017-06" db="EMBL/GenBank/DDBJ databases">
        <title>Ant-infecting Ophiocordyceps genomes reveal a high diversity of potential behavioral manipulation genes and a possible major role for enterotoxins.</title>
        <authorList>
            <person name="De Bekker C."/>
            <person name="Evans H.C."/>
            <person name="Brachmann A."/>
            <person name="Hughes D.P."/>
        </authorList>
    </citation>
    <scope>NUCLEOTIDE SEQUENCE [LARGE SCALE GENOMIC DNA]</scope>
    <source>
        <strain evidence="3 4">Map64</strain>
    </source>
</reference>
<dbReference type="AlphaFoldDB" id="A0A2C5Y644"/>
<dbReference type="SUPFAM" id="SSF57756">
    <property type="entry name" value="Retrovirus zinc finger-like domains"/>
    <property type="match status" value="1"/>
</dbReference>
<feature type="domain" description="CCHC-type" evidence="2">
    <location>
        <begin position="309"/>
        <end position="325"/>
    </location>
</feature>
<feature type="compositionally biased region" description="Low complexity" evidence="1">
    <location>
        <begin position="225"/>
        <end position="243"/>
    </location>
</feature>
<dbReference type="EMBL" id="NJET01000074">
    <property type="protein sequence ID" value="PHH62351.1"/>
    <property type="molecule type" value="Genomic_DNA"/>
</dbReference>
<feature type="domain" description="CCHC-type" evidence="2">
    <location>
        <begin position="374"/>
        <end position="390"/>
    </location>
</feature>
<comment type="caution">
    <text evidence="3">The sequence shown here is derived from an EMBL/GenBank/DDBJ whole genome shotgun (WGS) entry which is preliminary data.</text>
</comment>
<evidence type="ECO:0000313" key="4">
    <source>
        <dbReference type="Proteomes" id="UP000226192"/>
    </source>
</evidence>